<dbReference type="Proteomes" id="UP001199044">
    <property type="component" value="Unassembled WGS sequence"/>
</dbReference>
<protein>
    <submittedName>
        <fullName evidence="2">ParA family protein</fullName>
    </submittedName>
</protein>
<dbReference type="PANTHER" id="PTHR13696">
    <property type="entry name" value="P-LOOP CONTAINING NUCLEOSIDE TRIPHOSPHATE HYDROLASE"/>
    <property type="match status" value="1"/>
</dbReference>
<keyword evidence="3" id="KW-1185">Reference proteome</keyword>
<comment type="caution">
    <text evidence="2">The sequence shown here is derived from an EMBL/GenBank/DDBJ whole genome shotgun (WGS) entry which is preliminary data.</text>
</comment>
<feature type="domain" description="AAA" evidence="1">
    <location>
        <begin position="103"/>
        <end position="270"/>
    </location>
</feature>
<accession>A0ABS7YG87</accession>
<dbReference type="CDD" id="cd02042">
    <property type="entry name" value="ParAB_family"/>
    <property type="match status" value="1"/>
</dbReference>
<dbReference type="InterPro" id="IPR050678">
    <property type="entry name" value="DNA_Partitioning_ATPase"/>
</dbReference>
<dbReference type="RefSeq" id="WP_225249290.1">
    <property type="nucleotide sequence ID" value="NZ_CP152308.1"/>
</dbReference>
<evidence type="ECO:0000259" key="1">
    <source>
        <dbReference type="Pfam" id="PF13614"/>
    </source>
</evidence>
<organism evidence="2 3">
    <name type="scientific">Vibrio tritonius</name>
    <dbReference type="NCBI Taxonomy" id="1435069"/>
    <lineage>
        <taxon>Bacteria</taxon>
        <taxon>Pseudomonadati</taxon>
        <taxon>Pseudomonadota</taxon>
        <taxon>Gammaproteobacteria</taxon>
        <taxon>Vibrionales</taxon>
        <taxon>Vibrionaceae</taxon>
        <taxon>Vibrio</taxon>
    </lineage>
</organism>
<dbReference type="SUPFAM" id="SSF52540">
    <property type="entry name" value="P-loop containing nucleoside triphosphate hydrolases"/>
    <property type="match status" value="1"/>
</dbReference>
<evidence type="ECO:0000313" key="3">
    <source>
        <dbReference type="Proteomes" id="UP001199044"/>
    </source>
</evidence>
<dbReference type="EMBL" id="JAIWIU010000005">
    <property type="protein sequence ID" value="MCA2014669.1"/>
    <property type="molecule type" value="Genomic_DNA"/>
</dbReference>
<evidence type="ECO:0000313" key="2">
    <source>
        <dbReference type="EMBL" id="MCA2014669.1"/>
    </source>
</evidence>
<dbReference type="Gene3D" id="3.40.50.300">
    <property type="entry name" value="P-loop containing nucleotide triphosphate hydrolases"/>
    <property type="match status" value="1"/>
</dbReference>
<sequence length="392" mass="44927">MTPTETHKLFHDLSVKASEYVTNRNSVPKVPRNFTQAEVKRFLNVKNAQVIERALQEIGVDPRAQDGARWLIDIDAAYKVRSLLGDNARISPKFTRKPGQKLQVICVQNQKGGVGKTITASNLGSCLAIEYPEEYRIGLIDTDPQRTLTLYYLQEQDDYFSVGDLIQKDYELENGETEKDVISNAFQQTLVPNLRILPAHQRDRGLENWFHREMLHNRLTNPYGRIKEIIEAVEDEFDIIIIDTPPSTCFATLNAYLAATSVIFPIQMAENDIDATCGYFQFITELWALLEELGHPGYDFVKLLITNYAQSKATTETLNDFSLFFGQYIYPDRFNHSEAIKECAKVMSTISDMSKSEYPGRTKKVFENAETNIFQVTSQIYRDIRDVWFQGK</sequence>
<gene>
    <name evidence="2" type="ORF">LDJ79_01010</name>
</gene>
<dbReference type="PANTHER" id="PTHR13696:SF52">
    <property type="entry name" value="PARA FAMILY PROTEIN CT_582"/>
    <property type="match status" value="1"/>
</dbReference>
<proteinExistence type="predicted"/>
<dbReference type="Pfam" id="PF13614">
    <property type="entry name" value="AAA_31"/>
    <property type="match status" value="1"/>
</dbReference>
<dbReference type="InterPro" id="IPR027417">
    <property type="entry name" value="P-loop_NTPase"/>
</dbReference>
<dbReference type="InterPro" id="IPR025669">
    <property type="entry name" value="AAA_dom"/>
</dbReference>
<name>A0ABS7YG87_9VIBR</name>
<reference evidence="3" key="1">
    <citation type="submission" date="2023-07" db="EMBL/GenBank/DDBJ databases">
        <title>Molecular identification of indigenous halophilic bacteria isolated from red sea cost, biodegradation of synthetic dyes and assessment of degraded metabolite toxicity.</title>
        <authorList>
            <person name="Chaieb K."/>
            <person name="Altayb H.N."/>
        </authorList>
    </citation>
    <scope>NUCLEOTIDE SEQUENCE [LARGE SCALE GENOMIC DNA]</scope>
    <source>
        <strain evidence="3">K20</strain>
    </source>
</reference>